<dbReference type="AlphaFoldDB" id="A0A0E9QMF4"/>
<evidence type="ECO:0000313" key="1">
    <source>
        <dbReference type="EMBL" id="JAH18091.1"/>
    </source>
</evidence>
<protein>
    <submittedName>
        <fullName evidence="1">Uncharacterized protein</fullName>
    </submittedName>
</protein>
<accession>A0A0E9QMF4</accession>
<reference evidence="1" key="1">
    <citation type="submission" date="2014-11" db="EMBL/GenBank/DDBJ databases">
        <authorList>
            <person name="Amaro Gonzalez C."/>
        </authorList>
    </citation>
    <scope>NUCLEOTIDE SEQUENCE</scope>
</reference>
<organism evidence="1">
    <name type="scientific">Anguilla anguilla</name>
    <name type="common">European freshwater eel</name>
    <name type="synonym">Muraena anguilla</name>
    <dbReference type="NCBI Taxonomy" id="7936"/>
    <lineage>
        <taxon>Eukaryota</taxon>
        <taxon>Metazoa</taxon>
        <taxon>Chordata</taxon>
        <taxon>Craniata</taxon>
        <taxon>Vertebrata</taxon>
        <taxon>Euteleostomi</taxon>
        <taxon>Actinopterygii</taxon>
        <taxon>Neopterygii</taxon>
        <taxon>Teleostei</taxon>
        <taxon>Anguilliformes</taxon>
        <taxon>Anguillidae</taxon>
        <taxon>Anguilla</taxon>
    </lineage>
</organism>
<dbReference type="EMBL" id="GBXM01090486">
    <property type="protein sequence ID" value="JAH18091.1"/>
    <property type="molecule type" value="Transcribed_RNA"/>
</dbReference>
<sequence length="29" mass="3492">MPAMVYNVIYYDFKFTLLETNYTLRQAVS</sequence>
<reference evidence="1" key="2">
    <citation type="journal article" date="2015" name="Fish Shellfish Immunol.">
        <title>Early steps in the European eel (Anguilla anguilla)-Vibrio vulnificus interaction in the gills: Role of the RtxA13 toxin.</title>
        <authorList>
            <person name="Callol A."/>
            <person name="Pajuelo D."/>
            <person name="Ebbesson L."/>
            <person name="Teles M."/>
            <person name="MacKenzie S."/>
            <person name="Amaro C."/>
        </authorList>
    </citation>
    <scope>NUCLEOTIDE SEQUENCE</scope>
</reference>
<name>A0A0E9QMF4_ANGAN</name>
<proteinExistence type="predicted"/>